<evidence type="ECO:0000313" key="3">
    <source>
        <dbReference type="Proteomes" id="UP000002630"/>
    </source>
</evidence>
<feature type="region of interest" description="Disordered" evidence="1">
    <location>
        <begin position="18"/>
        <end position="108"/>
    </location>
</feature>
<feature type="compositionally biased region" description="Low complexity" evidence="1">
    <location>
        <begin position="44"/>
        <end position="53"/>
    </location>
</feature>
<dbReference type="PANTHER" id="PTHR46009">
    <property type="entry name" value="VACUOLAR PROTEIN SORTING-ASSOCIATED PROTEIN VTA1 HOMOLOG"/>
    <property type="match status" value="1"/>
</dbReference>
<accession>D8LGK2</accession>
<name>D8LGK2_ECTSI</name>
<dbReference type="InterPro" id="IPR044538">
    <property type="entry name" value="Vta1-like"/>
</dbReference>
<organism evidence="2 3">
    <name type="scientific">Ectocarpus siliculosus</name>
    <name type="common">Brown alga</name>
    <name type="synonym">Conferva siliculosa</name>
    <dbReference type="NCBI Taxonomy" id="2880"/>
    <lineage>
        <taxon>Eukaryota</taxon>
        <taxon>Sar</taxon>
        <taxon>Stramenopiles</taxon>
        <taxon>Ochrophyta</taxon>
        <taxon>PX clade</taxon>
        <taxon>Phaeophyceae</taxon>
        <taxon>Ectocarpales</taxon>
        <taxon>Ectocarpaceae</taxon>
        <taxon>Ectocarpus</taxon>
    </lineage>
</organism>
<evidence type="ECO:0008006" key="4">
    <source>
        <dbReference type="Google" id="ProtNLM"/>
    </source>
</evidence>
<dbReference type="EMBL" id="FN649729">
    <property type="protein sequence ID" value="CBN79059.1"/>
    <property type="molecule type" value="Genomic_DNA"/>
</dbReference>
<dbReference type="Gene3D" id="1.20.5.420">
    <property type="entry name" value="Immunoglobulin FC, subunit C"/>
    <property type="match status" value="1"/>
</dbReference>
<protein>
    <recommendedName>
        <fullName evidence="4">Vta1 C-terminal domain-containing protein</fullName>
    </recommendedName>
</protein>
<dbReference type="PANTHER" id="PTHR46009:SF1">
    <property type="entry name" value="VACUOLAR PROTEIN SORTING-ASSOCIATED PROTEIN VTA1 HOMOLOG"/>
    <property type="match status" value="1"/>
</dbReference>
<dbReference type="AlphaFoldDB" id="D8LGK2"/>
<sequence>MDRRRIYCKWKASQILKALKEGKIPTPGGAGEDVVTGMPSSNDAAAPAPAPEATGMPSSSGGGGGGGGYGGGTDESKYDPSTRPRTPVPSAAGPRRSGSGGGRAMEGNMADAMEHCKFALRALEKKDVDLAVQKLHEALQQLT</sequence>
<dbReference type="STRING" id="2880.D8LGK2"/>
<gene>
    <name evidence="2" type="ORF">Esi_0168_0065</name>
</gene>
<evidence type="ECO:0000256" key="1">
    <source>
        <dbReference type="SAM" id="MobiDB-lite"/>
    </source>
</evidence>
<feature type="compositionally biased region" description="Gly residues" evidence="1">
    <location>
        <begin position="60"/>
        <end position="73"/>
    </location>
</feature>
<keyword evidence="3" id="KW-1185">Reference proteome</keyword>
<dbReference type="GO" id="GO:0032511">
    <property type="term" value="P:late endosome to vacuole transport via multivesicular body sorting pathway"/>
    <property type="evidence" value="ECO:0007669"/>
    <property type="project" value="InterPro"/>
</dbReference>
<proteinExistence type="predicted"/>
<dbReference type="EMBL" id="FN648201">
    <property type="protein sequence ID" value="CBN79059.1"/>
    <property type="molecule type" value="Genomic_DNA"/>
</dbReference>
<dbReference type="Proteomes" id="UP000002630">
    <property type="component" value="Linkage Group LG04"/>
</dbReference>
<dbReference type="InParanoid" id="D8LGK2"/>
<reference evidence="2 3" key="1">
    <citation type="journal article" date="2010" name="Nature">
        <title>The Ectocarpus genome and the independent evolution of multicellularity in brown algae.</title>
        <authorList>
            <person name="Cock J.M."/>
            <person name="Sterck L."/>
            <person name="Rouze P."/>
            <person name="Scornet D."/>
            <person name="Allen A.E."/>
            <person name="Amoutzias G."/>
            <person name="Anthouard V."/>
            <person name="Artiguenave F."/>
            <person name="Aury J.M."/>
            <person name="Badger J.H."/>
            <person name="Beszteri B."/>
            <person name="Billiau K."/>
            <person name="Bonnet E."/>
            <person name="Bothwell J.H."/>
            <person name="Bowler C."/>
            <person name="Boyen C."/>
            <person name="Brownlee C."/>
            <person name="Carrano C.J."/>
            <person name="Charrier B."/>
            <person name="Cho G.Y."/>
            <person name="Coelho S.M."/>
            <person name="Collen J."/>
            <person name="Corre E."/>
            <person name="Da Silva C."/>
            <person name="Delage L."/>
            <person name="Delaroque N."/>
            <person name="Dittami S.M."/>
            <person name="Doulbeau S."/>
            <person name="Elias M."/>
            <person name="Farnham G."/>
            <person name="Gachon C.M."/>
            <person name="Gschloessl B."/>
            <person name="Heesch S."/>
            <person name="Jabbari K."/>
            <person name="Jubin C."/>
            <person name="Kawai H."/>
            <person name="Kimura K."/>
            <person name="Kloareg B."/>
            <person name="Kupper F.C."/>
            <person name="Lang D."/>
            <person name="Le Bail A."/>
            <person name="Leblanc C."/>
            <person name="Lerouge P."/>
            <person name="Lohr M."/>
            <person name="Lopez P.J."/>
            <person name="Martens C."/>
            <person name="Maumus F."/>
            <person name="Michel G."/>
            <person name="Miranda-Saavedra D."/>
            <person name="Morales J."/>
            <person name="Moreau H."/>
            <person name="Motomura T."/>
            <person name="Nagasato C."/>
            <person name="Napoli C.A."/>
            <person name="Nelson D.R."/>
            <person name="Nyvall-Collen P."/>
            <person name="Peters A.F."/>
            <person name="Pommier C."/>
            <person name="Potin P."/>
            <person name="Poulain J."/>
            <person name="Quesneville H."/>
            <person name="Read B."/>
            <person name="Rensing S.A."/>
            <person name="Ritter A."/>
            <person name="Rousvoal S."/>
            <person name="Samanta M."/>
            <person name="Samson G."/>
            <person name="Schroeder D.C."/>
            <person name="Segurens B."/>
            <person name="Strittmatter M."/>
            <person name="Tonon T."/>
            <person name="Tregear J.W."/>
            <person name="Valentin K."/>
            <person name="von Dassow P."/>
            <person name="Yamagishi T."/>
            <person name="Van de Peer Y."/>
            <person name="Wincker P."/>
        </authorList>
    </citation>
    <scope>NUCLEOTIDE SEQUENCE [LARGE SCALE GENOMIC DNA]</scope>
    <source>
        <strain evidence="3">Ec32 / CCAP1310/4</strain>
    </source>
</reference>
<evidence type="ECO:0000313" key="2">
    <source>
        <dbReference type="EMBL" id="CBN79059.1"/>
    </source>
</evidence>
<dbReference type="OrthoDB" id="391137at2759"/>
<dbReference type="GO" id="GO:0005771">
    <property type="term" value="C:multivesicular body"/>
    <property type="evidence" value="ECO:0007669"/>
    <property type="project" value="TreeGrafter"/>
</dbReference>